<dbReference type="PANTHER" id="PTHR47843:SF5">
    <property type="entry name" value="BTB_POZ DOMAIN PROTEIN"/>
    <property type="match status" value="1"/>
</dbReference>
<dbReference type="SMART" id="SM00225">
    <property type="entry name" value="BTB"/>
    <property type="match status" value="1"/>
</dbReference>
<dbReference type="Gene3D" id="3.30.710.10">
    <property type="entry name" value="Potassium Channel Kv1.1, Chain A"/>
    <property type="match status" value="1"/>
</dbReference>
<evidence type="ECO:0000313" key="4">
    <source>
        <dbReference type="Proteomes" id="UP001338125"/>
    </source>
</evidence>
<feature type="region of interest" description="Disordered" evidence="1">
    <location>
        <begin position="131"/>
        <end position="159"/>
    </location>
</feature>
<dbReference type="InterPro" id="IPR000210">
    <property type="entry name" value="BTB/POZ_dom"/>
</dbReference>
<keyword evidence="4" id="KW-1185">Reference proteome</keyword>
<dbReference type="CDD" id="cd18186">
    <property type="entry name" value="BTB_POZ_ZBTB_KLHL-like"/>
    <property type="match status" value="1"/>
</dbReference>
<organism evidence="3 4">
    <name type="scientific">Cladobotryum mycophilum</name>
    <dbReference type="NCBI Taxonomy" id="491253"/>
    <lineage>
        <taxon>Eukaryota</taxon>
        <taxon>Fungi</taxon>
        <taxon>Dikarya</taxon>
        <taxon>Ascomycota</taxon>
        <taxon>Pezizomycotina</taxon>
        <taxon>Sordariomycetes</taxon>
        <taxon>Hypocreomycetidae</taxon>
        <taxon>Hypocreales</taxon>
        <taxon>Hypocreaceae</taxon>
        <taxon>Cladobotryum</taxon>
    </lineage>
</organism>
<proteinExistence type="predicted"/>
<feature type="compositionally biased region" description="Low complexity" evidence="1">
    <location>
        <begin position="131"/>
        <end position="157"/>
    </location>
</feature>
<dbReference type="PROSITE" id="PS50097">
    <property type="entry name" value="BTB"/>
    <property type="match status" value="1"/>
</dbReference>
<protein>
    <recommendedName>
        <fullName evidence="2">BTB domain-containing protein</fullName>
    </recommendedName>
</protein>
<evidence type="ECO:0000256" key="1">
    <source>
        <dbReference type="SAM" id="MobiDB-lite"/>
    </source>
</evidence>
<gene>
    <name evidence="3" type="ORF">PT974_01707</name>
</gene>
<dbReference type="Pfam" id="PF00651">
    <property type="entry name" value="BTB"/>
    <property type="match status" value="1"/>
</dbReference>
<name>A0ABR0SW37_9HYPO</name>
<evidence type="ECO:0000313" key="3">
    <source>
        <dbReference type="EMBL" id="KAK5996373.1"/>
    </source>
</evidence>
<dbReference type="InterPro" id="IPR011333">
    <property type="entry name" value="SKP1/BTB/POZ_sf"/>
</dbReference>
<dbReference type="PANTHER" id="PTHR47843">
    <property type="entry name" value="BTB DOMAIN-CONTAINING PROTEIN-RELATED"/>
    <property type="match status" value="1"/>
</dbReference>
<comment type="caution">
    <text evidence="3">The sequence shown here is derived from an EMBL/GenBank/DDBJ whole genome shotgun (WGS) entry which is preliminary data.</text>
</comment>
<dbReference type="EMBL" id="JAVFKD010000002">
    <property type="protein sequence ID" value="KAK5996373.1"/>
    <property type="molecule type" value="Genomic_DNA"/>
</dbReference>
<evidence type="ECO:0000259" key="2">
    <source>
        <dbReference type="PROSITE" id="PS50097"/>
    </source>
</evidence>
<dbReference type="SUPFAM" id="SSF54695">
    <property type="entry name" value="POZ domain"/>
    <property type="match status" value="1"/>
</dbReference>
<dbReference type="Proteomes" id="UP001338125">
    <property type="component" value="Unassembled WGS sequence"/>
</dbReference>
<accession>A0ABR0SW37</accession>
<reference evidence="3 4" key="1">
    <citation type="submission" date="2024-01" db="EMBL/GenBank/DDBJ databases">
        <title>Complete genome of Cladobotryum mycophilum ATHUM6906.</title>
        <authorList>
            <person name="Christinaki A.C."/>
            <person name="Myridakis A.I."/>
            <person name="Kouvelis V.N."/>
        </authorList>
    </citation>
    <scope>NUCLEOTIDE SEQUENCE [LARGE SCALE GENOMIC DNA]</scope>
    <source>
        <strain evidence="3 4">ATHUM6906</strain>
    </source>
</reference>
<feature type="domain" description="BTB" evidence="2">
    <location>
        <begin position="24"/>
        <end position="83"/>
    </location>
</feature>
<sequence length="347" mass="37143">MMKGEQGKELLQSLSSLHKEGKYSDLKIVCDGKEYLVHKAILCPRSSFFAAACDGPFKESKTGIVELNDDDPEAVELMVYWFYHLDYPKIDDTTGNPQAIRSLFSKPSPFSSGLSSDQGVSSASSNSGLFSAPFSNRTTRSPTPTTATNTSSNATPPVSSLFASTATQAATRGLFGTTPSPFSARISTATPIAHGLFGSSSSNTTTPNVFSGIGSTPANNASVGSFFVSSSSTATGQQPLALDSNAGDLDLIVHAKMYALAEKYDLGALKQLALEKFKRGVMTKWATMDFLEAAELAFTSTVETDRALREVVVNTLVNHRSLLRTMSTQAVLKRVENLAFEVLMRLA</sequence>